<evidence type="ECO:0000313" key="2">
    <source>
        <dbReference type="EMBL" id="OSC26227.1"/>
    </source>
</evidence>
<dbReference type="EMBL" id="NCXM01000017">
    <property type="protein sequence ID" value="OSC26227.1"/>
    <property type="molecule type" value="Genomic_DNA"/>
</dbReference>
<dbReference type="InterPro" id="IPR012425">
    <property type="entry name" value="DmpG_comm"/>
</dbReference>
<protein>
    <recommendedName>
        <fullName evidence="1">DmpG-like communication domain-containing protein</fullName>
    </recommendedName>
</protein>
<gene>
    <name evidence="2" type="ORF">B8W69_17600</name>
</gene>
<organism evidence="2 3">
    <name type="scientific">Mycolicibacterium vulneris</name>
    <dbReference type="NCBI Taxonomy" id="547163"/>
    <lineage>
        <taxon>Bacteria</taxon>
        <taxon>Bacillati</taxon>
        <taxon>Actinomycetota</taxon>
        <taxon>Actinomycetes</taxon>
        <taxon>Mycobacteriales</taxon>
        <taxon>Mycobacteriaceae</taxon>
        <taxon>Mycolicibacterium</taxon>
    </lineage>
</organism>
<dbReference type="Proteomes" id="UP000242320">
    <property type="component" value="Unassembled WGS sequence"/>
</dbReference>
<dbReference type="GO" id="GO:0016833">
    <property type="term" value="F:oxo-acid-lyase activity"/>
    <property type="evidence" value="ECO:0007669"/>
    <property type="project" value="InterPro"/>
</dbReference>
<sequence length="41" mass="4471">RAGQRKLIGGQEDQLIDIALEIKREDHTVKAVTADQTPQGA</sequence>
<dbReference type="Gene3D" id="1.10.8.60">
    <property type="match status" value="1"/>
</dbReference>
<comment type="caution">
    <text evidence="2">The sequence shown here is derived from an EMBL/GenBank/DDBJ whole genome shotgun (WGS) entry which is preliminary data.</text>
</comment>
<reference evidence="2 3" key="1">
    <citation type="submission" date="2017-04" db="EMBL/GenBank/DDBJ databases">
        <title>The new phylogeny of genus Mycobacterium.</title>
        <authorList>
            <person name="Tortoli E."/>
            <person name="Trovato A."/>
            <person name="Cirillo D.M."/>
        </authorList>
    </citation>
    <scope>NUCLEOTIDE SEQUENCE [LARGE SCALE GENOMIC DNA]</scope>
    <source>
        <strain evidence="2 3">DSM 45247</strain>
    </source>
</reference>
<feature type="non-terminal residue" evidence="2">
    <location>
        <position position="1"/>
    </location>
</feature>
<evidence type="ECO:0000259" key="1">
    <source>
        <dbReference type="Pfam" id="PF07836"/>
    </source>
</evidence>
<accession>A0A1X2KX76</accession>
<evidence type="ECO:0000313" key="3">
    <source>
        <dbReference type="Proteomes" id="UP000242320"/>
    </source>
</evidence>
<name>A0A1X2KX76_9MYCO</name>
<dbReference type="Pfam" id="PF07836">
    <property type="entry name" value="DmpG_comm"/>
    <property type="match status" value="1"/>
</dbReference>
<feature type="domain" description="DmpG-like communication" evidence="1">
    <location>
        <begin position="1"/>
        <end position="23"/>
    </location>
</feature>
<proteinExistence type="predicted"/>
<keyword evidence="3" id="KW-1185">Reference proteome</keyword>
<dbReference type="SUPFAM" id="SSF89000">
    <property type="entry name" value="post-HMGL domain-like"/>
    <property type="match status" value="1"/>
</dbReference>
<dbReference type="AlphaFoldDB" id="A0A1X2KX76"/>